<dbReference type="Proteomes" id="UP001142810">
    <property type="component" value="Unassembled WGS sequence"/>
</dbReference>
<dbReference type="InterPro" id="IPR013702">
    <property type="entry name" value="FIST_domain_N"/>
</dbReference>
<dbReference type="SMART" id="SM01204">
    <property type="entry name" value="FIST_C"/>
    <property type="match status" value="1"/>
</dbReference>
<gene>
    <name evidence="3" type="ORF">OPS25_01390</name>
</gene>
<feature type="domain" description="FIST C-domain" evidence="2">
    <location>
        <begin position="231"/>
        <end position="368"/>
    </location>
</feature>
<accession>A0ABT3P331</accession>
<feature type="domain" description="FIST" evidence="1">
    <location>
        <begin position="32"/>
        <end position="227"/>
    </location>
</feature>
<comment type="caution">
    <text evidence="3">The sequence shown here is derived from an EMBL/GenBank/DDBJ whole genome shotgun (WGS) entry which is preliminary data.</text>
</comment>
<evidence type="ECO:0000313" key="3">
    <source>
        <dbReference type="EMBL" id="MCW8107156.1"/>
    </source>
</evidence>
<proteinExistence type="predicted"/>
<dbReference type="RefSeq" id="WP_265615857.1">
    <property type="nucleotide sequence ID" value="NZ_JAPFRD010000002.1"/>
</dbReference>
<reference evidence="3" key="1">
    <citation type="submission" date="2022-11" db="EMBL/GenBank/DDBJ databases">
        <title>Alteromonas sp. nov., isolated from sea water of the Qingdao.</title>
        <authorList>
            <person name="Wang Q."/>
        </authorList>
    </citation>
    <scope>NUCLEOTIDE SEQUENCE</scope>
    <source>
        <strain evidence="3">ASW11-7</strain>
    </source>
</reference>
<dbReference type="Pfam" id="PF10442">
    <property type="entry name" value="FIST_C"/>
    <property type="match status" value="1"/>
</dbReference>
<dbReference type="PANTHER" id="PTHR40252">
    <property type="entry name" value="BLR0328 PROTEIN"/>
    <property type="match status" value="1"/>
</dbReference>
<dbReference type="SMART" id="SM00897">
    <property type="entry name" value="FIST"/>
    <property type="match status" value="1"/>
</dbReference>
<evidence type="ECO:0000259" key="1">
    <source>
        <dbReference type="SMART" id="SM00897"/>
    </source>
</evidence>
<protein>
    <submittedName>
        <fullName evidence="3">FIST C-terminal domain-containing protein</fullName>
    </submittedName>
</protein>
<dbReference type="PANTHER" id="PTHR40252:SF2">
    <property type="entry name" value="BLR0328 PROTEIN"/>
    <property type="match status" value="1"/>
</dbReference>
<sequence length="387" mass="41063">MTEVAVVHTNETDSALAGKKLGSEVREKISGNPDALIVFASPLYDFKLLLRNIAVQCNPTHMLGCSSAGEFSSAIPYEGSACVLALKSSDMAFSVGVARNLSSDRKQAAQSITASFMGLDDQTYNYRTAMVLTDALAGFADSLIEEITLSTSGMYQLFGGGAGDDAQFKRTHIFYGEEAITNAAVALEILSNKPIGIGVQHGWEAASAPMRVTEADGKRLISVNAVPAIEAFQAHAEATGQILDLENPMAFFLSNVIGIQDQGAYRLRVPLTTNAEGEVFCAAEIPSGSIISIMRTSSMCSAEAAAQATKTALAQLEDHRPKTAIFFDCVATRLRTGQDFGLELGKLDDLLSPASYVGCNTYGQIARAEGQFGGFHNCTAVIGIFPE</sequence>
<dbReference type="InterPro" id="IPR019494">
    <property type="entry name" value="FIST_C"/>
</dbReference>
<evidence type="ECO:0000313" key="4">
    <source>
        <dbReference type="Proteomes" id="UP001142810"/>
    </source>
</evidence>
<name>A0ABT3P331_9ALTE</name>
<dbReference type="EMBL" id="JAPFRD010000002">
    <property type="protein sequence ID" value="MCW8107156.1"/>
    <property type="molecule type" value="Genomic_DNA"/>
</dbReference>
<organism evidence="3 4">
    <name type="scientific">Alteromonas aquimaris</name>
    <dbReference type="NCBI Taxonomy" id="2998417"/>
    <lineage>
        <taxon>Bacteria</taxon>
        <taxon>Pseudomonadati</taxon>
        <taxon>Pseudomonadota</taxon>
        <taxon>Gammaproteobacteria</taxon>
        <taxon>Alteromonadales</taxon>
        <taxon>Alteromonadaceae</taxon>
        <taxon>Alteromonas/Salinimonas group</taxon>
        <taxon>Alteromonas</taxon>
    </lineage>
</organism>
<keyword evidence="4" id="KW-1185">Reference proteome</keyword>
<evidence type="ECO:0000259" key="2">
    <source>
        <dbReference type="SMART" id="SM01204"/>
    </source>
</evidence>
<dbReference type="Pfam" id="PF08495">
    <property type="entry name" value="FIST"/>
    <property type="match status" value="1"/>
</dbReference>